<dbReference type="GO" id="GO:0006508">
    <property type="term" value="P:proteolysis"/>
    <property type="evidence" value="ECO:0007669"/>
    <property type="project" value="UniProtKB-KW"/>
</dbReference>
<protein>
    <submittedName>
        <fullName evidence="8">Xaa-Pro dipeptidase</fullName>
    </submittedName>
</protein>
<comment type="cofactor">
    <cofactor evidence="1">
        <name>Mn(2+)</name>
        <dbReference type="ChEBI" id="CHEBI:29035"/>
    </cofactor>
</comment>
<dbReference type="InterPro" id="IPR052433">
    <property type="entry name" value="X-Pro_dipept-like"/>
</dbReference>
<reference evidence="8" key="2">
    <citation type="submission" date="2013-05" db="EMBL/GenBank/DDBJ databases">
        <authorList>
            <person name="Carter J.-M."/>
            <person name="Baker S.C."/>
            <person name="Pink R."/>
            <person name="Carter D.R.F."/>
            <person name="Collins A."/>
            <person name="Tomlin J."/>
            <person name="Gibbs M."/>
            <person name="Breuker C.J."/>
        </authorList>
    </citation>
    <scope>NUCLEOTIDE SEQUENCE</scope>
    <source>
        <tissue evidence="8">Ovary</tissue>
    </source>
</reference>
<dbReference type="Pfam" id="PF00557">
    <property type="entry name" value="Peptidase_M24"/>
    <property type="match status" value="1"/>
</dbReference>
<name>S4P835_9NEOP</name>
<dbReference type="PANTHER" id="PTHR48480">
    <property type="match status" value="1"/>
</dbReference>
<dbReference type="SUPFAM" id="SSF55920">
    <property type="entry name" value="Creatinase/aminopeptidase"/>
    <property type="match status" value="1"/>
</dbReference>
<evidence type="ECO:0000256" key="6">
    <source>
        <dbReference type="ARBA" id="ARBA00023211"/>
    </source>
</evidence>
<dbReference type="AlphaFoldDB" id="S4P835"/>
<feature type="domain" description="Peptidase M24" evidence="7">
    <location>
        <begin position="1"/>
        <end position="53"/>
    </location>
</feature>
<evidence type="ECO:0000259" key="7">
    <source>
        <dbReference type="Pfam" id="PF00557"/>
    </source>
</evidence>
<dbReference type="Gene3D" id="3.90.230.10">
    <property type="entry name" value="Creatinase/methionine aminopeptidase superfamily"/>
    <property type="match status" value="1"/>
</dbReference>
<keyword evidence="2" id="KW-0645">Protease</keyword>
<evidence type="ECO:0000313" key="8">
    <source>
        <dbReference type="EMBL" id="JAA85138.1"/>
    </source>
</evidence>
<evidence type="ECO:0000256" key="2">
    <source>
        <dbReference type="ARBA" id="ARBA00022670"/>
    </source>
</evidence>
<evidence type="ECO:0000256" key="1">
    <source>
        <dbReference type="ARBA" id="ARBA00001936"/>
    </source>
</evidence>
<evidence type="ECO:0000256" key="4">
    <source>
        <dbReference type="ARBA" id="ARBA00022801"/>
    </source>
</evidence>
<dbReference type="GO" id="GO:0008237">
    <property type="term" value="F:metallopeptidase activity"/>
    <property type="evidence" value="ECO:0007669"/>
    <property type="project" value="UniProtKB-KW"/>
</dbReference>
<keyword evidence="3" id="KW-0479">Metal-binding</keyword>
<evidence type="ECO:0000256" key="5">
    <source>
        <dbReference type="ARBA" id="ARBA00023049"/>
    </source>
</evidence>
<dbReference type="GO" id="GO:0046872">
    <property type="term" value="F:metal ion binding"/>
    <property type="evidence" value="ECO:0007669"/>
    <property type="project" value="UniProtKB-KW"/>
</dbReference>
<keyword evidence="6" id="KW-0464">Manganese</keyword>
<organism evidence="8">
    <name type="scientific">Pararge aegeria</name>
    <name type="common">speckled wood butterfly</name>
    <dbReference type="NCBI Taxonomy" id="116150"/>
    <lineage>
        <taxon>Eukaryota</taxon>
        <taxon>Metazoa</taxon>
        <taxon>Ecdysozoa</taxon>
        <taxon>Arthropoda</taxon>
        <taxon>Hexapoda</taxon>
        <taxon>Insecta</taxon>
        <taxon>Pterygota</taxon>
        <taxon>Neoptera</taxon>
        <taxon>Endopterygota</taxon>
        <taxon>Lepidoptera</taxon>
        <taxon>Glossata</taxon>
        <taxon>Ditrysia</taxon>
        <taxon>Papilionoidea</taxon>
        <taxon>Nymphalidae</taxon>
        <taxon>Satyrinae</taxon>
        <taxon>Satyrini</taxon>
        <taxon>Parargina</taxon>
        <taxon>Pararge</taxon>
    </lineage>
</organism>
<dbReference type="InterPro" id="IPR000994">
    <property type="entry name" value="Pept_M24"/>
</dbReference>
<dbReference type="PANTHER" id="PTHR48480:SF2">
    <property type="entry name" value="PEPTIDASE D"/>
    <property type="match status" value="1"/>
</dbReference>
<sequence length="80" mass="9100">MILTIEPGCYFINRLLDGALNNPDQAQFFNWERVDKFRGFGGVRIEDDVLITDKGVDNLTFVPRTVAEIEDFMANGANFK</sequence>
<evidence type="ECO:0000256" key="3">
    <source>
        <dbReference type="ARBA" id="ARBA00022723"/>
    </source>
</evidence>
<keyword evidence="4" id="KW-0378">Hydrolase</keyword>
<accession>S4P835</accession>
<dbReference type="InterPro" id="IPR036005">
    <property type="entry name" value="Creatinase/aminopeptidase-like"/>
</dbReference>
<proteinExistence type="predicted"/>
<dbReference type="EMBL" id="GAIX01007422">
    <property type="protein sequence ID" value="JAA85138.1"/>
    <property type="molecule type" value="Transcribed_RNA"/>
</dbReference>
<reference evidence="8" key="1">
    <citation type="journal article" date="2013" name="BMC Genomics">
        <title>Unscrambling butterfly oogenesis.</title>
        <authorList>
            <person name="Carter J.M."/>
            <person name="Baker S.C."/>
            <person name="Pink R."/>
            <person name="Carter D.R."/>
            <person name="Collins A."/>
            <person name="Tomlin J."/>
            <person name="Gibbs M."/>
            <person name="Breuker C.J."/>
        </authorList>
    </citation>
    <scope>NUCLEOTIDE SEQUENCE</scope>
    <source>
        <tissue evidence="8">Ovary</tissue>
    </source>
</reference>
<keyword evidence="5" id="KW-0482">Metalloprotease</keyword>